<dbReference type="AlphaFoldDB" id="D5E5K3"/>
<protein>
    <submittedName>
        <fullName evidence="1">Uncharacterized protein</fullName>
    </submittedName>
</protein>
<accession>D5E5K3</accession>
<gene>
    <name evidence="1" type="ordered locus">MCRO_0414</name>
</gene>
<dbReference type="Gene3D" id="3.40.50.10490">
    <property type="entry name" value="Glucose-6-phosphate isomerase like protein, domain 1"/>
    <property type="match status" value="1"/>
</dbReference>
<reference evidence="1 2" key="3">
    <citation type="journal article" date="2011" name="J. Bacteriol.">
        <title>Genome sequences of Mycoplasma alligatoris A21JP2T and Mycoplasma crocodyli MP145T.</title>
        <authorList>
            <person name="Brown D.R."/>
            <person name="Farmerie W.G."/>
            <person name="May M."/>
            <person name="Benders G.A."/>
            <person name="Durkin A.S."/>
            <person name="Hlavinka K."/>
            <person name="Hostetler J."/>
            <person name="Jackson J."/>
            <person name="Johnson J."/>
            <person name="Miller R.H."/>
            <person name="Paralanov V."/>
            <person name="Radune D."/>
            <person name="Szczypinski B."/>
            <person name="Glass J.I."/>
        </authorList>
    </citation>
    <scope>NUCLEOTIDE SEQUENCE [LARGE SCALE GENOMIC DNA]</scope>
    <source>
        <strain evidence="2">ATCC 51981 / MP145</strain>
    </source>
</reference>
<reference evidence="2" key="1">
    <citation type="submission" date="2010-03" db="EMBL/GenBank/DDBJ databases">
        <title>The complete genome of Mycoplasma crocodyli MP145.</title>
        <authorList>
            <person name="Glass J.I."/>
            <person name="Durkin A.S."/>
            <person name="Hostetler J."/>
            <person name="Jackson J."/>
            <person name="Johnson J."/>
            <person name="May M.A."/>
            <person name="Paralanov V."/>
            <person name="Radune D."/>
            <person name="Szczypinski B."/>
            <person name="Brown D.R."/>
        </authorList>
    </citation>
    <scope>NUCLEOTIDE SEQUENCE [LARGE SCALE GENOMIC DNA]</scope>
    <source>
        <strain evidence="2">ATCC 51981 / MP145</strain>
    </source>
</reference>
<organism evidence="1 2">
    <name type="scientific">Mycoplasma crocodyli (strain ATCC 51981 / MP145)</name>
    <dbReference type="NCBI Taxonomy" id="512564"/>
    <lineage>
        <taxon>Bacteria</taxon>
        <taxon>Bacillati</taxon>
        <taxon>Mycoplasmatota</taxon>
        <taxon>Mollicutes</taxon>
        <taxon>Mycoplasmataceae</taxon>
        <taxon>Mycoplasma</taxon>
    </lineage>
</organism>
<dbReference type="HOGENOM" id="CLU_2207082_0_0_14"/>
<evidence type="ECO:0000313" key="2">
    <source>
        <dbReference type="Proteomes" id="UP000001845"/>
    </source>
</evidence>
<name>D5E5K3_MYCCM</name>
<evidence type="ECO:0000313" key="1">
    <source>
        <dbReference type="EMBL" id="ADE19581.1"/>
    </source>
</evidence>
<reference key="2">
    <citation type="submission" date="2010-03" db="EMBL/GenBank/DDBJ databases">
        <authorList>
            <person name="Ma Z."/>
            <person name="Wang X."/>
            <person name="Liu H."/>
        </authorList>
    </citation>
    <scope>NUCLEOTIDE SEQUENCE</scope>
    <source>
        <strain>MP145</strain>
    </source>
</reference>
<dbReference type="STRING" id="512564.MCRO_0414"/>
<dbReference type="Proteomes" id="UP000001845">
    <property type="component" value="Chromosome"/>
</dbReference>
<keyword evidence="2" id="KW-1185">Reference proteome</keyword>
<dbReference type="EMBL" id="CP001991">
    <property type="protein sequence ID" value="ADE19581.1"/>
    <property type="molecule type" value="Genomic_DNA"/>
</dbReference>
<proteinExistence type="predicted"/>
<dbReference type="KEGG" id="mcd:MCRO_0414"/>
<sequence>MLIDGNKNKSIIYFVVDGEDIDYQPSSEVDVVDGFYNLEINSLNKLKNDSYVVFRDYLSSFSANIKILEISLSDYSEETLGNLIALIYYLNIYYACLVGENPFINHK</sequence>